<dbReference type="Proteomes" id="UP000010552">
    <property type="component" value="Unassembled WGS sequence"/>
</dbReference>
<sequence length="90" mass="9814">MSENKVKTVQTQVLARKKSPVPVSLVPMVTVLLLDSQDTHTMATRSLCARVGPWALQVASIMGFPTSEWTWAADSGRQHDHSLPGNRATS</sequence>
<keyword evidence="2" id="KW-1185">Reference proteome</keyword>
<accession>L5K2P2</accession>
<proteinExistence type="predicted"/>
<dbReference type="EMBL" id="KB031041">
    <property type="protein sequence ID" value="ELK05612.1"/>
    <property type="molecule type" value="Genomic_DNA"/>
</dbReference>
<protein>
    <submittedName>
        <fullName evidence="1">Uncharacterized protein</fullName>
    </submittedName>
</protein>
<name>L5K2P2_PTEAL</name>
<dbReference type="AlphaFoldDB" id="L5K2P2"/>
<organism evidence="1 2">
    <name type="scientific">Pteropus alecto</name>
    <name type="common">Black flying fox</name>
    <dbReference type="NCBI Taxonomy" id="9402"/>
    <lineage>
        <taxon>Eukaryota</taxon>
        <taxon>Metazoa</taxon>
        <taxon>Chordata</taxon>
        <taxon>Craniata</taxon>
        <taxon>Vertebrata</taxon>
        <taxon>Euteleostomi</taxon>
        <taxon>Mammalia</taxon>
        <taxon>Eutheria</taxon>
        <taxon>Laurasiatheria</taxon>
        <taxon>Chiroptera</taxon>
        <taxon>Yinpterochiroptera</taxon>
        <taxon>Pteropodoidea</taxon>
        <taxon>Pteropodidae</taxon>
        <taxon>Pteropodinae</taxon>
        <taxon>Pteropus</taxon>
    </lineage>
</organism>
<gene>
    <name evidence="1" type="ORF">PAL_GLEAN10023039</name>
</gene>
<dbReference type="InParanoid" id="L5K2P2"/>
<evidence type="ECO:0000313" key="1">
    <source>
        <dbReference type="EMBL" id="ELK05612.1"/>
    </source>
</evidence>
<evidence type="ECO:0000313" key="2">
    <source>
        <dbReference type="Proteomes" id="UP000010552"/>
    </source>
</evidence>
<reference evidence="2" key="1">
    <citation type="journal article" date="2013" name="Science">
        <title>Comparative analysis of bat genomes provides insight into the evolution of flight and immunity.</title>
        <authorList>
            <person name="Zhang G."/>
            <person name="Cowled C."/>
            <person name="Shi Z."/>
            <person name="Huang Z."/>
            <person name="Bishop-Lilly K.A."/>
            <person name="Fang X."/>
            <person name="Wynne J.W."/>
            <person name="Xiong Z."/>
            <person name="Baker M.L."/>
            <person name="Zhao W."/>
            <person name="Tachedjian M."/>
            <person name="Zhu Y."/>
            <person name="Zhou P."/>
            <person name="Jiang X."/>
            <person name="Ng J."/>
            <person name="Yang L."/>
            <person name="Wu L."/>
            <person name="Xiao J."/>
            <person name="Feng Y."/>
            <person name="Chen Y."/>
            <person name="Sun X."/>
            <person name="Zhang Y."/>
            <person name="Marsh G.A."/>
            <person name="Crameri G."/>
            <person name="Broder C.C."/>
            <person name="Frey K.G."/>
            <person name="Wang L.F."/>
            <person name="Wang J."/>
        </authorList>
    </citation>
    <scope>NUCLEOTIDE SEQUENCE [LARGE SCALE GENOMIC DNA]</scope>
</reference>